<dbReference type="GO" id="GO:0003690">
    <property type="term" value="F:double-stranded DNA binding"/>
    <property type="evidence" value="ECO:0007669"/>
    <property type="project" value="InterPro"/>
</dbReference>
<dbReference type="AlphaFoldDB" id="A0A6A6BSQ7"/>
<sequence length="541" mass="60172">MRATPTIDQFLSEVGRIVKSKNGAMLQDYLVLEPHGGQYPAIYTSMINEVRQVYPKGAEDALEDRCSRALPELQELDDGSSWTAFIRFIAQYLTFLRDIDVQNLDKTQLEAYNLLSELVQKCNSALSHGSMGIIILPTVIACSRMLAKLAIVLDKRPELLANVRQQAADDGSETRETLPERAANTLRQAFQTCLNDRTGTATGVRDGKPDGKKAGIYTIANLCLKILFQCHKSRSADTIFNNIQNQSPPLAVYPRPERITYLYYLGRFQFSNNHFYRALLALQAAYDQCPPQRLNQRRLILIYLVTCNIILGRFPSQQLYQQPEAAGLMEKFHPICVAIAKGNLTHFRLLTDMDTPNASWFIHYKIFYQIRSRCEIMVWRSLVRRTFTLHGDRGDPTTRRAPTVDLQDVVALAQLLETSANTALNRQSNVDPDFDGVDDVELDPLLPDSYEIESIVSSLVHQGLLGGFISHKQLRFAIQGAKKKGAMAAGFPNPWAIITARCSDEVPGWKRDISGAAVKAGGARVVNLSGARPAGSGPAGA</sequence>
<organism evidence="1 2">
    <name type="scientific">Aplosporella prunicola CBS 121167</name>
    <dbReference type="NCBI Taxonomy" id="1176127"/>
    <lineage>
        <taxon>Eukaryota</taxon>
        <taxon>Fungi</taxon>
        <taxon>Dikarya</taxon>
        <taxon>Ascomycota</taxon>
        <taxon>Pezizomycotina</taxon>
        <taxon>Dothideomycetes</taxon>
        <taxon>Dothideomycetes incertae sedis</taxon>
        <taxon>Botryosphaeriales</taxon>
        <taxon>Aplosporellaceae</taxon>
        <taxon>Aplosporella</taxon>
    </lineage>
</organism>
<name>A0A6A6BSQ7_9PEZI</name>
<protein>
    <recommendedName>
        <fullName evidence="3">PCI domain-containing protein</fullName>
    </recommendedName>
</protein>
<dbReference type="GO" id="GO:0003723">
    <property type="term" value="F:RNA binding"/>
    <property type="evidence" value="ECO:0007669"/>
    <property type="project" value="InterPro"/>
</dbReference>
<dbReference type="Proteomes" id="UP000799438">
    <property type="component" value="Unassembled WGS sequence"/>
</dbReference>
<evidence type="ECO:0000313" key="1">
    <source>
        <dbReference type="EMBL" id="KAF2147149.1"/>
    </source>
</evidence>
<dbReference type="InterPro" id="IPR045114">
    <property type="entry name" value="Csn12-like"/>
</dbReference>
<dbReference type="EMBL" id="ML995474">
    <property type="protein sequence ID" value="KAF2147149.1"/>
    <property type="molecule type" value="Genomic_DNA"/>
</dbReference>
<proteinExistence type="predicted"/>
<dbReference type="GeneID" id="54293784"/>
<dbReference type="PANTHER" id="PTHR12732">
    <property type="entry name" value="UNCHARACTERIZED PROTEASOME COMPONENT REGION PCI-CONTAINING"/>
    <property type="match status" value="1"/>
</dbReference>
<dbReference type="PANTHER" id="PTHR12732:SF8">
    <property type="entry name" value="NUCLEAR MRNA EXPORT PROTEIN THP1"/>
    <property type="match status" value="1"/>
</dbReference>
<dbReference type="SMART" id="SM00753">
    <property type="entry name" value="PAM"/>
    <property type="match status" value="1"/>
</dbReference>
<reference evidence="1" key="1">
    <citation type="journal article" date="2020" name="Stud. Mycol.">
        <title>101 Dothideomycetes genomes: a test case for predicting lifestyles and emergence of pathogens.</title>
        <authorList>
            <person name="Haridas S."/>
            <person name="Albert R."/>
            <person name="Binder M."/>
            <person name="Bloem J."/>
            <person name="Labutti K."/>
            <person name="Salamov A."/>
            <person name="Andreopoulos B."/>
            <person name="Baker S."/>
            <person name="Barry K."/>
            <person name="Bills G."/>
            <person name="Bluhm B."/>
            <person name="Cannon C."/>
            <person name="Castanera R."/>
            <person name="Culley D."/>
            <person name="Daum C."/>
            <person name="Ezra D."/>
            <person name="Gonzalez J."/>
            <person name="Henrissat B."/>
            <person name="Kuo A."/>
            <person name="Liang C."/>
            <person name="Lipzen A."/>
            <person name="Lutzoni F."/>
            <person name="Magnuson J."/>
            <person name="Mondo S."/>
            <person name="Nolan M."/>
            <person name="Ohm R."/>
            <person name="Pangilinan J."/>
            <person name="Park H.-J."/>
            <person name="Ramirez L."/>
            <person name="Alfaro M."/>
            <person name="Sun H."/>
            <person name="Tritt A."/>
            <person name="Yoshinaga Y."/>
            <person name="Zwiers L.-H."/>
            <person name="Turgeon B."/>
            <person name="Goodwin S."/>
            <person name="Spatafora J."/>
            <person name="Crous P."/>
            <person name="Grigoriev I."/>
        </authorList>
    </citation>
    <scope>NUCLEOTIDE SEQUENCE</scope>
    <source>
        <strain evidence="1">CBS 121167</strain>
    </source>
</reference>
<dbReference type="OrthoDB" id="5404651at2759"/>
<evidence type="ECO:0008006" key="3">
    <source>
        <dbReference type="Google" id="ProtNLM"/>
    </source>
</evidence>
<accession>A0A6A6BSQ7</accession>
<dbReference type="RefSeq" id="XP_033402857.1">
    <property type="nucleotide sequence ID" value="XM_033536288.1"/>
</dbReference>
<keyword evidence="2" id="KW-1185">Reference proteome</keyword>
<evidence type="ECO:0000313" key="2">
    <source>
        <dbReference type="Proteomes" id="UP000799438"/>
    </source>
</evidence>
<gene>
    <name evidence="1" type="ORF">K452DRAFT_217460</name>
</gene>